<gene>
    <name evidence="1" type="ORF">RPIT_07750</name>
</gene>
<dbReference type="RefSeq" id="WP_077342055.1">
    <property type="nucleotide sequence ID" value="NZ_CP019605.1"/>
</dbReference>
<dbReference type="Proteomes" id="UP000188324">
    <property type="component" value="Chromosome"/>
</dbReference>
<evidence type="ECO:0000313" key="1">
    <source>
        <dbReference type="EMBL" id="AQP44712.1"/>
    </source>
</evidence>
<organism evidence="1 2">
    <name type="scientific">Tessaracoccus flavus</name>
    <dbReference type="NCBI Taxonomy" id="1610493"/>
    <lineage>
        <taxon>Bacteria</taxon>
        <taxon>Bacillati</taxon>
        <taxon>Actinomycetota</taxon>
        <taxon>Actinomycetes</taxon>
        <taxon>Propionibacteriales</taxon>
        <taxon>Propionibacteriaceae</taxon>
        <taxon>Tessaracoccus</taxon>
    </lineage>
</organism>
<dbReference type="EMBL" id="CP019605">
    <property type="protein sequence ID" value="AQP44712.1"/>
    <property type="molecule type" value="Genomic_DNA"/>
</dbReference>
<dbReference type="STRING" id="1610493.RPIT_07750"/>
<dbReference type="AlphaFoldDB" id="A0A1Q2CF12"/>
<sequence length="94" mass="10575">MVEEPQAMASVLAELEALLRPTEPRWAHAMARYRARLEGGEPVSDVARDVVTLYSAGMGGWNDVVLQDARGVLTEQREFHRLRTELFHVARDAT</sequence>
<keyword evidence="2" id="KW-1185">Reference proteome</keyword>
<proteinExistence type="predicted"/>
<protein>
    <submittedName>
        <fullName evidence="1">Uncharacterized protein</fullName>
    </submittedName>
</protein>
<dbReference type="KEGG" id="tfl:RPIT_07750"/>
<evidence type="ECO:0000313" key="2">
    <source>
        <dbReference type="Proteomes" id="UP000188324"/>
    </source>
</evidence>
<accession>A0A1Q2CF12</accession>
<reference evidence="1 2" key="1">
    <citation type="journal article" date="2016" name="Int. J. Syst. Evol. Microbiol.">
        <title>Tessaracoccus flavus sp. nov., isolated from the drainage system of a lindane-producing factory.</title>
        <authorList>
            <person name="Kumari R."/>
            <person name="Singh P."/>
            <person name="Schumann P."/>
            <person name="Lal R."/>
        </authorList>
    </citation>
    <scope>NUCLEOTIDE SEQUENCE [LARGE SCALE GENOMIC DNA]</scope>
    <source>
        <strain evidence="1 2">RP1T</strain>
    </source>
</reference>
<name>A0A1Q2CF12_9ACTN</name>
<dbReference type="OrthoDB" id="5194877at2"/>